<protein>
    <recommendedName>
        <fullName evidence="3">ADP-ribosylglycohydrolase family protein</fullName>
    </recommendedName>
</protein>
<sequence length="36" mass="4324">MAGGLAGIYYGYKNIPEHWLEIIIRREWIEDLCRMI</sequence>
<dbReference type="EMBL" id="VSTF01000031">
    <property type="protein sequence ID" value="TYL56517.1"/>
    <property type="molecule type" value="Genomic_DNA"/>
</dbReference>
<dbReference type="AlphaFoldDB" id="A0A5S4VBM5"/>
<dbReference type="Gene3D" id="1.10.4080.10">
    <property type="entry name" value="ADP-ribosylation/Crystallin J1"/>
    <property type="match status" value="1"/>
</dbReference>
<proteinExistence type="predicted"/>
<dbReference type="SUPFAM" id="SSF101478">
    <property type="entry name" value="ADP-ribosylglycohydrolase"/>
    <property type="match status" value="1"/>
</dbReference>
<accession>A0A5S4VBM5</accession>
<organism evidence="1 2">
    <name type="scientific">Agathobacter rectalis</name>
    <dbReference type="NCBI Taxonomy" id="39491"/>
    <lineage>
        <taxon>Bacteria</taxon>
        <taxon>Bacillati</taxon>
        <taxon>Bacillota</taxon>
        <taxon>Clostridia</taxon>
        <taxon>Lachnospirales</taxon>
        <taxon>Lachnospiraceae</taxon>
        <taxon>Agathobacter</taxon>
    </lineage>
</organism>
<dbReference type="Proteomes" id="UP000324327">
    <property type="component" value="Unassembled WGS sequence"/>
</dbReference>
<dbReference type="InterPro" id="IPR036705">
    <property type="entry name" value="Ribosyl_crysJ1_sf"/>
</dbReference>
<reference evidence="1 2" key="2">
    <citation type="submission" date="2019-09" db="EMBL/GenBank/DDBJ databases">
        <title>Strain-level analysis of Eubacterium rectale using genomes from metagenomes.</title>
        <authorList>
            <person name="Karcher N."/>
            <person name="Segata N."/>
        </authorList>
    </citation>
    <scope>NUCLEOTIDE SEQUENCE [LARGE SCALE GENOMIC DNA]</scope>
    <source>
        <strain evidence="1 2">T3WBe13</strain>
    </source>
</reference>
<comment type="caution">
    <text evidence="1">The sequence shown here is derived from an EMBL/GenBank/DDBJ whole genome shotgun (WGS) entry which is preliminary data.</text>
</comment>
<evidence type="ECO:0008006" key="3">
    <source>
        <dbReference type="Google" id="ProtNLM"/>
    </source>
</evidence>
<evidence type="ECO:0000313" key="2">
    <source>
        <dbReference type="Proteomes" id="UP000324327"/>
    </source>
</evidence>
<name>A0A5S4VBM5_9FIRM</name>
<reference evidence="1 2" key="1">
    <citation type="submission" date="2019-08" db="EMBL/GenBank/DDBJ databases">
        <authorList>
            <person name="Duncan S."/>
            <person name="Walker A."/>
        </authorList>
    </citation>
    <scope>NUCLEOTIDE SEQUENCE [LARGE SCALE GENOMIC DNA]</scope>
    <source>
        <strain evidence="1 2">T3WBe13</strain>
    </source>
</reference>
<evidence type="ECO:0000313" key="1">
    <source>
        <dbReference type="EMBL" id="TYL56517.1"/>
    </source>
</evidence>
<gene>
    <name evidence="1" type="ORF">FYL31_14845</name>
</gene>